<feature type="region of interest" description="Disordered" evidence="2">
    <location>
        <begin position="526"/>
        <end position="558"/>
    </location>
</feature>
<evidence type="ECO:0000313" key="4">
    <source>
        <dbReference type="EMBL" id="KAA0197711.1"/>
    </source>
</evidence>
<dbReference type="PANTHER" id="PTHR11188">
    <property type="entry name" value="ARRESTIN DOMAIN CONTAINING PROTEIN"/>
    <property type="match status" value="1"/>
</dbReference>
<evidence type="ECO:0000256" key="1">
    <source>
        <dbReference type="ARBA" id="ARBA00005298"/>
    </source>
</evidence>
<dbReference type="PANTHER" id="PTHR11188:SF176">
    <property type="entry name" value="ARRESTIN DOMAIN-CONTAINING PROTEIN 1"/>
    <property type="match status" value="1"/>
</dbReference>
<keyword evidence="5" id="KW-1185">Reference proteome</keyword>
<dbReference type="Pfam" id="PF00339">
    <property type="entry name" value="Arrestin_N"/>
    <property type="match status" value="1"/>
</dbReference>
<name>A0A8E0VPX5_9TREM</name>
<dbReference type="InterPro" id="IPR011022">
    <property type="entry name" value="Arrestin_C-like"/>
</dbReference>
<feature type="compositionally biased region" description="Low complexity" evidence="2">
    <location>
        <begin position="526"/>
        <end position="540"/>
    </location>
</feature>
<feature type="region of interest" description="Disordered" evidence="2">
    <location>
        <begin position="881"/>
        <end position="900"/>
    </location>
</feature>
<dbReference type="EMBL" id="LUCM01002208">
    <property type="protein sequence ID" value="KAA0197711.1"/>
    <property type="molecule type" value="Genomic_DNA"/>
</dbReference>
<comment type="caution">
    <text evidence="4">The sequence shown here is derived from an EMBL/GenBank/DDBJ whole genome shotgun (WGS) entry which is preliminary data.</text>
</comment>
<reference evidence="4" key="1">
    <citation type="submission" date="2019-05" db="EMBL/GenBank/DDBJ databases">
        <title>Annotation for the trematode Fasciolopsis buski.</title>
        <authorList>
            <person name="Choi Y.-J."/>
        </authorList>
    </citation>
    <scope>NUCLEOTIDE SEQUENCE</scope>
    <source>
        <strain evidence="4">HT</strain>
        <tissue evidence="4">Whole worm</tissue>
    </source>
</reference>
<feature type="region of interest" description="Disordered" evidence="2">
    <location>
        <begin position="906"/>
        <end position="929"/>
    </location>
</feature>
<proteinExistence type="inferred from homology"/>
<dbReference type="GO" id="GO:0005737">
    <property type="term" value="C:cytoplasm"/>
    <property type="evidence" value="ECO:0007669"/>
    <property type="project" value="TreeGrafter"/>
</dbReference>
<evidence type="ECO:0000313" key="5">
    <source>
        <dbReference type="Proteomes" id="UP000728185"/>
    </source>
</evidence>
<sequence length="1122" mass="123380">MGCDLSKVYNIEIHLENELAVFEPRDEVAGHVLIRAEEDTAIHSCVIWLYGFVKTCWTVESKASSTETGSVSVGLNRVRSTATLNGQSDRRNLENLCETTASFFTQVTESIRNVSRDWSKDSMCTRPVKRQCYPELDCPWDMRPPVEQSGSANATYFRDPLARNTERSSSYNSVADTLIASFERRSCSQHSSSTSKISYMSADAALAAQIKANRFSLLTCRSCDSCASRFADQKCPILQNNDSAKKKSVSFGDVRIIYRAKVNLLKHYNSPVRQNIRAEANPSSDSSFSNSQEETGSDPTNAKGLAADGTDNQNAEFGLAVAPDTETGVLKKSSSGAAFLLTRGTHIFDFEFKLPADLPSSFELPTSCLAGGAAARLCYGLRIEIRNYTAKIRHTQHREIIIFRPLELTHFPRLRDRVTLHKEFVLSGCCASPNGLILCDLTVNKTGFVPGESIIPQICVVNRSTRAIHTVHLTFAQTILLRGRREQRHVEVLRLFASRLKPRQTAGTDYLASRLIDRSLEENPSLFSPSVSPSSHTSPSKSDRSRPAPLMDKVGISGKSNGEIRRASIGNLAAVQPNGASAYFEDIIHVPPLPATGLFGRQSLIQVEYMLILRLRMEGDVEGKHEQRMQIPITVGSDPTRETSFIGSSEVVPCYASFNYASGEVTEYDPSTQGQPSQAPRHLRPVYRYFKPRTTVPMATSADTVQQQTGSSRSSLVRSDGKILTNVNSSGMVQNLIDNSGCTTHNKQVSRGSHGSATMATASGTKLSARFISSASMSNDTGVGLGLCTGETNMQPTEDSASSDSPSLPILSRQQFFDNGDRIILNGDEQELSRELSAGPHLPAETNKLVPKNLICDEVRLKMWARSAQLHRRYSFELFSDRTPSGDADSVSENDSGEEDANLLNEEQANLTYVRSTPESTSASDPEEPANFHLCDEVVQTKSHNYSTGNKYSPQHSTHSGPSILRKLTSSFPVSQVNAASQFESVSCVRDTRKNGYMQTQNPMPESVSNRRPSGRDLHNAYWSCPKVAPVPGRRMEKDQFWTAGNSSKEIEQHSHEPVEFSLRPASKLHKTSALGDIGCISQSNKNSSTSEDDMTIGMSDFQQDGHQGYMAKGHRSTLVGR</sequence>
<dbReference type="Proteomes" id="UP000728185">
    <property type="component" value="Unassembled WGS sequence"/>
</dbReference>
<dbReference type="InterPro" id="IPR050357">
    <property type="entry name" value="Arrestin_domain-protein"/>
</dbReference>
<feature type="compositionally biased region" description="Acidic residues" evidence="2">
    <location>
        <begin position="890"/>
        <end position="900"/>
    </location>
</feature>
<organism evidence="4 5">
    <name type="scientific">Fasciolopsis buskii</name>
    <dbReference type="NCBI Taxonomy" id="27845"/>
    <lineage>
        <taxon>Eukaryota</taxon>
        <taxon>Metazoa</taxon>
        <taxon>Spiralia</taxon>
        <taxon>Lophotrochozoa</taxon>
        <taxon>Platyhelminthes</taxon>
        <taxon>Trematoda</taxon>
        <taxon>Digenea</taxon>
        <taxon>Plagiorchiida</taxon>
        <taxon>Echinostomata</taxon>
        <taxon>Echinostomatoidea</taxon>
        <taxon>Fasciolidae</taxon>
        <taxon>Fasciolopsis</taxon>
    </lineage>
</organism>
<feature type="region of interest" description="Disordered" evidence="2">
    <location>
        <begin position="275"/>
        <end position="308"/>
    </location>
</feature>
<dbReference type="InterPro" id="IPR011021">
    <property type="entry name" value="Arrestin-like_N"/>
</dbReference>
<dbReference type="InterPro" id="IPR014756">
    <property type="entry name" value="Ig_E-set"/>
</dbReference>
<dbReference type="InterPro" id="IPR014752">
    <property type="entry name" value="Arrestin-like_C"/>
</dbReference>
<feature type="domain" description="Arrestin C-terminal-like" evidence="3">
    <location>
        <begin position="433"/>
        <end position="640"/>
    </location>
</feature>
<gene>
    <name evidence="4" type="ORF">FBUS_01294</name>
</gene>
<protein>
    <recommendedName>
        <fullName evidence="3">Arrestin C-terminal-like domain-containing protein</fullName>
    </recommendedName>
</protein>
<evidence type="ECO:0000259" key="3">
    <source>
        <dbReference type="SMART" id="SM01017"/>
    </source>
</evidence>
<evidence type="ECO:0000256" key="2">
    <source>
        <dbReference type="SAM" id="MobiDB-lite"/>
    </source>
</evidence>
<accession>A0A8E0VPX5</accession>
<comment type="similarity">
    <text evidence="1">Belongs to the arrestin family.</text>
</comment>
<feature type="region of interest" description="Disordered" evidence="2">
    <location>
        <begin position="1102"/>
        <end position="1122"/>
    </location>
</feature>
<dbReference type="SMART" id="SM01017">
    <property type="entry name" value="Arrestin_C"/>
    <property type="match status" value="1"/>
</dbReference>
<feature type="compositionally biased region" description="Polar residues" evidence="2">
    <location>
        <begin position="906"/>
        <end position="924"/>
    </location>
</feature>
<dbReference type="OrthoDB" id="2333384at2759"/>
<dbReference type="AlphaFoldDB" id="A0A8E0VPX5"/>
<dbReference type="GO" id="GO:0015031">
    <property type="term" value="P:protein transport"/>
    <property type="evidence" value="ECO:0007669"/>
    <property type="project" value="TreeGrafter"/>
</dbReference>
<dbReference type="Gene3D" id="2.60.40.640">
    <property type="match status" value="3"/>
</dbReference>
<dbReference type="SUPFAM" id="SSF81296">
    <property type="entry name" value="E set domains"/>
    <property type="match status" value="1"/>
</dbReference>